<dbReference type="InterPro" id="IPR013656">
    <property type="entry name" value="PAS_4"/>
</dbReference>
<dbReference type="CDD" id="cd00130">
    <property type="entry name" value="PAS"/>
    <property type="match status" value="1"/>
</dbReference>
<sequence>MPIDTTLRERSVADDASCFGPSALRALLEQLEVAVFMADRQGRLVYANAAARRDVAALPDAVGSLLGRALLTGEVVRDEEIELGSTTGRRRYASVSVTPLGASLDAIDGAVLTMADVTDRKWSEALEPMVESLARL</sequence>
<protein>
    <submittedName>
        <fullName evidence="2">PAS domain containing protein</fullName>
    </submittedName>
</protein>
<dbReference type="SUPFAM" id="SSF55785">
    <property type="entry name" value="PYP-like sensor domain (PAS domain)"/>
    <property type="match status" value="1"/>
</dbReference>
<evidence type="ECO:0000313" key="3">
    <source>
        <dbReference type="Proteomes" id="UP000019151"/>
    </source>
</evidence>
<feature type="domain" description="PAS" evidence="1">
    <location>
        <begin position="20"/>
        <end position="53"/>
    </location>
</feature>
<gene>
    <name evidence="2" type="ORF">J421_5040</name>
</gene>
<dbReference type="InterPro" id="IPR013767">
    <property type="entry name" value="PAS_fold"/>
</dbReference>
<proteinExistence type="predicted"/>
<geneLocation type="plasmid" evidence="2 3">
    <name>1</name>
</geneLocation>
<dbReference type="AlphaFoldDB" id="W0RQE5"/>
<evidence type="ECO:0000313" key="2">
    <source>
        <dbReference type="EMBL" id="AHG92575.1"/>
    </source>
</evidence>
<dbReference type="InterPro" id="IPR000014">
    <property type="entry name" value="PAS"/>
</dbReference>
<dbReference type="Pfam" id="PF00989">
    <property type="entry name" value="PAS"/>
    <property type="match status" value="1"/>
</dbReference>
<dbReference type="InterPro" id="IPR035965">
    <property type="entry name" value="PAS-like_dom_sf"/>
</dbReference>
<name>W0RQE5_9BACT</name>
<dbReference type="HOGENOM" id="CLU_1872458_0_0_0"/>
<dbReference type="GO" id="GO:0006355">
    <property type="term" value="P:regulation of DNA-templated transcription"/>
    <property type="evidence" value="ECO:0007669"/>
    <property type="project" value="InterPro"/>
</dbReference>
<dbReference type="RefSeq" id="WP_025413909.1">
    <property type="nucleotide sequence ID" value="NZ_CP007129.1"/>
</dbReference>
<accession>W0RQE5</accession>
<dbReference type="Proteomes" id="UP000019151">
    <property type="component" value="Plasmid 1"/>
</dbReference>
<keyword evidence="2" id="KW-0614">Plasmid</keyword>
<evidence type="ECO:0000259" key="1">
    <source>
        <dbReference type="PROSITE" id="PS50112"/>
    </source>
</evidence>
<reference evidence="2 3" key="1">
    <citation type="journal article" date="2014" name="Genome Announc.">
        <title>Genome Sequence and Methylome of Soil Bacterium Gemmatirosa kalamazoonensis KBS708T, a Member of the Rarely Cultivated Gemmatimonadetes Phylum.</title>
        <authorList>
            <person name="Debruyn J.M."/>
            <person name="Radosevich M."/>
            <person name="Wommack K.E."/>
            <person name="Polson S.W."/>
            <person name="Hauser L.J."/>
            <person name="Fawaz M.N."/>
            <person name="Korlach J."/>
            <person name="Tsai Y.C."/>
        </authorList>
    </citation>
    <scope>NUCLEOTIDE SEQUENCE [LARGE SCALE GENOMIC DNA]</scope>
    <source>
        <strain evidence="2 3">KBS708</strain>
        <plasmid evidence="3">Plasmid 1</plasmid>
    </source>
</reference>
<dbReference type="EMBL" id="CP007129">
    <property type="protein sequence ID" value="AHG92575.1"/>
    <property type="molecule type" value="Genomic_DNA"/>
</dbReference>
<dbReference type="Gene3D" id="3.30.450.20">
    <property type="entry name" value="PAS domain"/>
    <property type="match status" value="1"/>
</dbReference>
<dbReference type="KEGG" id="gba:J421_5040"/>
<dbReference type="PROSITE" id="PS50112">
    <property type="entry name" value="PAS"/>
    <property type="match status" value="1"/>
</dbReference>
<dbReference type="InParanoid" id="W0RQE5"/>
<organism evidence="2 3">
    <name type="scientific">Gemmatirosa kalamazoonensis</name>
    <dbReference type="NCBI Taxonomy" id="861299"/>
    <lineage>
        <taxon>Bacteria</taxon>
        <taxon>Pseudomonadati</taxon>
        <taxon>Gemmatimonadota</taxon>
        <taxon>Gemmatimonadia</taxon>
        <taxon>Gemmatimonadales</taxon>
        <taxon>Gemmatimonadaceae</taxon>
        <taxon>Gemmatirosa</taxon>
    </lineage>
</organism>
<dbReference type="Pfam" id="PF08448">
    <property type="entry name" value="PAS_4"/>
    <property type="match status" value="1"/>
</dbReference>
<keyword evidence="3" id="KW-1185">Reference proteome</keyword>